<feature type="transmembrane region" description="Helical" evidence="11">
    <location>
        <begin position="568"/>
        <end position="586"/>
    </location>
</feature>
<dbReference type="Pfam" id="PF03189">
    <property type="entry name" value="Otopetrin"/>
    <property type="match status" value="1"/>
</dbReference>
<feature type="transmembrane region" description="Helical" evidence="11">
    <location>
        <begin position="485"/>
        <end position="507"/>
    </location>
</feature>
<evidence type="ECO:0000256" key="9">
    <source>
        <dbReference type="ARBA" id="ARBA00023136"/>
    </source>
</evidence>
<keyword evidence="10" id="KW-0407">Ion channel</keyword>
<reference evidence="12" key="1">
    <citation type="submission" date="2021-03" db="EMBL/GenBank/DDBJ databases">
        <title>Chromosome level genome of the anhydrobiotic midge Polypedilum vanderplanki.</title>
        <authorList>
            <person name="Yoshida Y."/>
            <person name="Kikawada T."/>
            <person name="Gusev O."/>
        </authorList>
    </citation>
    <scope>NUCLEOTIDE SEQUENCE</scope>
    <source>
        <strain evidence="12">NIAS01</strain>
        <tissue evidence="12">Whole body or cell culture</tissue>
    </source>
</reference>
<proteinExistence type="inferred from homology"/>
<comment type="similarity">
    <text evidence="2">Belongs to the otopetrin family.</text>
</comment>
<dbReference type="EMBL" id="JADBJN010000002">
    <property type="protein sequence ID" value="KAG5676949.1"/>
    <property type="molecule type" value="Genomic_DNA"/>
</dbReference>
<evidence type="ECO:0000256" key="1">
    <source>
        <dbReference type="ARBA" id="ARBA00004651"/>
    </source>
</evidence>
<dbReference type="GO" id="GO:0005886">
    <property type="term" value="C:plasma membrane"/>
    <property type="evidence" value="ECO:0007669"/>
    <property type="project" value="UniProtKB-SubCell"/>
</dbReference>
<feature type="transmembrane region" description="Helical" evidence="11">
    <location>
        <begin position="116"/>
        <end position="138"/>
    </location>
</feature>
<comment type="subcellular location">
    <subcellularLocation>
        <location evidence="1">Cell membrane</location>
        <topology evidence="1">Multi-pass membrane protein</topology>
    </subcellularLocation>
</comment>
<dbReference type="OrthoDB" id="6429739at2759"/>
<feature type="transmembrane region" description="Helical" evidence="11">
    <location>
        <begin position="150"/>
        <end position="170"/>
    </location>
</feature>
<dbReference type="AlphaFoldDB" id="A0A9J6C4X4"/>
<evidence type="ECO:0000256" key="2">
    <source>
        <dbReference type="ARBA" id="ARBA00006513"/>
    </source>
</evidence>
<gene>
    <name evidence="12" type="ORF">PVAND_006743</name>
</gene>
<protein>
    <recommendedName>
        <fullName evidence="14">Proton channel OtopLc-like</fullName>
    </recommendedName>
</protein>
<feature type="transmembrane region" description="Helical" evidence="11">
    <location>
        <begin position="209"/>
        <end position="225"/>
    </location>
</feature>
<sequence>MTIDQTELESEVSIMVTSDSSNYLTTPIINFDNRRNTTPNCEDVKDLVIHSSIQSGGGVVAIHRPSVLVAQRKLIMDLFASHHGSTRSLNAPINVLRENHIAHVQRMKNRRLGNDSLSIVLSALYAKFIFVLGIAFPITDIVSSRAPPSFYQGFYLFLYIVSIAFVIFVYSTHLKNERIFTMLDSYEENCGVDIKALSAKKRIIRYGSFYLRVGAIAFGIGSMVYSGLEFGQYFELKEDDKCQNILIAINPAARMILTIVQMQFIFLNTKELNMTRHKVISRFGLMHLIATNLCEWVYVLVEETKHEIDHLFNHDIIQDVIANTTNIHHTITKQDVSLDITVECKRTNIMGRLVQNASPFLFPCKIENSLICAVILYEMWKKIKITDSSSNKESEKSSLGHHCHKDVRQLSVDCSKAHRGMFAGILVIVFTIISLIMFFVLQEEKIYKSAAIVEVTYCEVLLYLVTAAAVITAMYKMRDLKYSKLYLSGIGLDCTLLVLAQSGVYIYSMFSLMGCYFTVNESSYSRMGLLSESLSLIQTSLQTIFILNAWWRRTKGNQQNRTKPGREMITFLIVANMAIWFIFTLIKNHSSFRPTHLIFFGEWSWTIITHSTMPLAIFYRFHSTICLFEIWKTSYKIKNNEENN</sequence>
<feature type="transmembrane region" description="Helical" evidence="11">
    <location>
        <begin position="446"/>
        <end position="473"/>
    </location>
</feature>
<evidence type="ECO:0000256" key="3">
    <source>
        <dbReference type="ARBA" id="ARBA00022448"/>
    </source>
</evidence>
<feature type="transmembrane region" description="Helical" evidence="11">
    <location>
        <begin position="245"/>
        <end position="267"/>
    </location>
</feature>
<organism evidence="12 13">
    <name type="scientific">Polypedilum vanderplanki</name>
    <name type="common">Sleeping chironomid midge</name>
    <dbReference type="NCBI Taxonomy" id="319348"/>
    <lineage>
        <taxon>Eukaryota</taxon>
        <taxon>Metazoa</taxon>
        <taxon>Ecdysozoa</taxon>
        <taxon>Arthropoda</taxon>
        <taxon>Hexapoda</taxon>
        <taxon>Insecta</taxon>
        <taxon>Pterygota</taxon>
        <taxon>Neoptera</taxon>
        <taxon>Endopterygota</taxon>
        <taxon>Diptera</taxon>
        <taxon>Nematocera</taxon>
        <taxon>Chironomoidea</taxon>
        <taxon>Chironomidae</taxon>
        <taxon>Chironominae</taxon>
        <taxon>Polypedilum</taxon>
        <taxon>Polypedilum</taxon>
    </lineage>
</organism>
<evidence type="ECO:0000313" key="13">
    <source>
        <dbReference type="Proteomes" id="UP001107558"/>
    </source>
</evidence>
<accession>A0A9J6C4X4</accession>
<keyword evidence="5 11" id="KW-0812">Transmembrane</keyword>
<feature type="transmembrane region" description="Helical" evidence="11">
    <location>
        <begin position="527"/>
        <end position="547"/>
    </location>
</feature>
<keyword evidence="13" id="KW-1185">Reference proteome</keyword>
<keyword evidence="3" id="KW-0813">Transport</keyword>
<evidence type="ECO:0000313" key="12">
    <source>
        <dbReference type="EMBL" id="KAG5676949.1"/>
    </source>
</evidence>
<name>A0A9J6C4X4_POLVA</name>
<dbReference type="PANTHER" id="PTHR21522">
    <property type="entry name" value="PROTON CHANNEL OTOP"/>
    <property type="match status" value="1"/>
</dbReference>
<evidence type="ECO:0000256" key="10">
    <source>
        <dbReference type="ARBA" id="ARBA00023303"/>
    </source>
</evidence>
<keyword evidence="8" id="KW-0406">Ion transport</keyword>
<keyword evidence="6" id="KW-0375">Hydrogen ion transport</keyword>
<comment type="caution">
    <text evidence="12">The sequence shown here is derived from an EMBL/GenBank/DDBJ whole genome shotgun (WGS) entry which is preliminary data.</text>
</comment>
<feature type="transmembrane region" description="Helical" evidence="11">
    <location>
        <begin position="420"/>
        <end position="440"/>
    </location>
</feature>
<evidence type="ECO:0000256" key="7">
    <source>
        <dbReference type="ARBA" id="ARBA00022989"/>
    </source>
</evidence>
<evidence type="ECO:0000256" key="4">
    <source>
        <dbReference type="ARBA" id="ARBA00022475"/>
    </source>
</evidence>
<dbReference type="Proteomes" id="UP001107558">
    <property type="component" value="Chromosome 2"/>
</dbReference>
<keyword evidence="4" id="KW-1003">Cell membrane</keyword>
<evidence type="ECO:0000256" key="8">
    <source>
        <dbReference type="ARBA" id="ARBA00023065"/>
    </source>
</evidence>
<dbReference type="InterPro" id="IPR004878">
    <property type="entry name" value="Otopetrin"/>
</dbReference>
<dbReference type="GO" id="GO:0015252">
    <property type="term" value="F:proton channel activity"/>
    <property type="evidence" value="ECO:0007669"/>
    <property type="project" value="InterPro"/>
</dbReference>
<dbReference type="PANTHER" id="PTHR21522:SF30">
    <property type="entry name" value="GH01206P"/>
    <property type="match status" value="1"/>
</dbReference>
<evidence type="ECO:0000256" key="6">
    <source>
        <dbReference type="ARBA" id="ARBA00022781"/>
    </source>
</evidence>
<feature type="transmembrane region" description="Helical" evidence="11">
    <location>
        <begin position="598"/>
        <end position="619"/>
    </location>
</feature>
<evidence type="ECO:0000256" key="11">
    <source>
        <dbReference type="SAM" id="Phobius"/>
    </source>
</evidence>
<evidence type="ECO:0000256" key="5">
    <source>
        <dbReference type="ARBA" id="ARBA00022692"/>
    </source>
</evidence>
<keyword evidence="9 11" id="KW-0472">Membrane</keyword>
<evidence type="ECO:0008006" key="14">
    <source>
        <dbReference type="Google" id="ProtNLM"/>
    </source>
</evidence>
<keyword evidence="7 11" id="KW-1133">Transmembrane helix</keyword>